<protein>
    <submittedName>
        <fullName evidence="2">Uncharacterized protein</fullName>
    </submittedName>
</protein>
<dbReference type="AlphaFoldDB" id="A0A0C2H4A0"/>
<evidence type="ECO:0000256" key="1">
    <source>
        <dbReference type="SAM" id="Coils"/>
    </source>
</evidence>
<reference evidence="2 3" key="1">
    <citation type="submission" date="2013-12" db="EMBL/GenBank/DDBJ databases">
        <title>Draft genome of the parsitic nematode Ancylostoma duodenale.</title>
        <authorList>
            <person name="Mitreva M."/>
        </authorList>
    </citation>
    <scope>NUCLEOTIDE SEQUENCE [LARGE SCALE GENOMIC DNA]</scope>
    <source>
        <strain evidence="2 3">Zhejiang</strain>
    </source>
</reference>
<gene>
    <name evidence="2" type="ORF">ANCDUO_05450</name>
</gene>
<dbReference type="OrthoDB" id="1884855at2759"/>
<evidence type="ECO:0000313" key="3">
    <source>
        <dbReference type="Proteomes" id="UP000054047"/>
    </source>
</evidence>
<dbReference type="EMBL" id="KN728176">
    <property type="protein sequence ID" value="KIH64241.1"/>
    <property type="molecule type" value="Genomic_DNA"/>
</dbReference>
<evidence type="ECO:0000313" key="2">
    <source>
        <dbReference type="EMBL" id="KIH64241.1"/>
    </source>
</evidence>
<feature type="coiled-coil region" evidence="1">
    <location>
        <begin position="67"/>
        <end position="94"/>
    </location>
</feature>
<keyword evidence="3" id="KW-1185">Reference proteome</keyword>
<accession>A0A0C2H4A0</accession>
<sequence length="114" mass="13104">MAFGGTDRILERVLKYIFRIPRHVTLPEHEASLDLLYSDDPNLKNIAELNREVKVLSDRVVEKRFILHQLNEEIEDANDVIEVLLALVMELEKVTPDLQSESIDSSYVNTAVSR</sequence>
<organism evidence="2 3">
    <name type="scientific">Ancylostoma duodenale</name>
    <dbReference type="NCBI Taxonomy" id="51022"/>
    <lineage>
        <taxon>Eukaryota</taxon>
        <taxon>Metazoa</taxon>
        <taxon>Ecdysozoa</taxon>
        <taxon>Nematoda</taxon>
        <taxon>Chromadorea</taxon>
        <taxon>Rhabditida</taxon>
        <taxon>Rhabditina</taxon>
        <taxon>Rhabditomorpha</taxon>
        <taxon>Strongyloidea</taxon>
        <taxon>Ancylostomatidae</taxon>
        <taxon>Ancylostomatinae</taxon>
        <taxon>Ancylostoma</taxon>
    </lineage>
</organism>
<name>A0A0C2H4A0_9BILA</name>
<dbReference type="Proteomes" id="UP000054047">
    <property type="component" value="Unassembled WGS sequence"/>
</dbReference>
<proteinExistence type="predicted"/>
<keyword evidence="1" id="KW-0175">Coiled coil</keyword>